<evidence type="ECO:0000259" key="10">
    <source>
        <dbReference type="Pfam" id="PF00909"/>
    </source>
</evidence>
<comment type="caution">
    <text evidence="11">The sequence shown here is derived from an EMBL/GenBank/DDBJ whole genome shotgun (WGS) entry which is preliminary data.</text>
</comment>
<gene>
    <name evidence="11" type="ORF">IV66_GL000802</name>
</gene>
<dbReference type="InterPro" id="IPR018047">
    <property type="entry name" value="Ammonium_transpt_CS"/>
</dbReference>
<dbReference type="STRING" id="449659.IV66_GL000802"/>
<comment type="similarity">
    <text evidence="2 9">Belongs to the ammonia transporter channel (TC 1.A.11.2) family.</text>
</comment>
<dbReference type="PANTHER" id="PTHR43029">
    <property type="entry name" value="AMMONIUM TRANSPORTER MEP2"/>
    <property type="match status" value="1"/>
</dbReference>
<feature type="transmembrane region" description="Helical" evidence="9">
    <location>
        <begin position="351"/>
        <end position="377"/>
    </location>
</feature>
<keyword evidence="6 9" id="KW-0472">Membrane</keyword>
<dbReference type="InterPro" id="IPR024041">
    <property type="entry name" value="NH4_transpt_AmtB-like_dom"/>
</dbReference>
<feature type="transmembrane region" description="Helical" evidence="9">
    <location>
        <begin position="224"/>
        <end position="245"/>
    </location>
</feature>
<protein>
    <recommendedName>
        <fullName evidence="8 9">Ammonium transporter</fullName>
    </recommendedName>
</protein>
<evidence type="ECO:0000256" key="4">
    <source>
        <dbReference type="ARBA" id="ARBA00022692"/>
    </source>
</evidence>
<feature type="transmembrane region" description="Helical" evidence="9">
    <location>
        <begin position="39"/>
        <end position="59"/>
    </location>
</feature>
<sequence>MSAVNTTFLILATILVFSMTPGLAFFYGGLVSKDNVVNTMLSVFILCGLSVVLFIAIGYELSFGPDVGGIIGQISHFFLNGFDLNSIENPEMGLSHAAFLAFEMMFAIITPALFVGSIVGRMRFNFLMYFVIFWSLLIYYPMVHMVWTPDGLLASLGVLDFAGGTVVHINAGITALLLSIFLGPRLKRSGEHYNLSWVLLGTAILWIGWYGFNAGSAFGINSVALNAFLTTTVATSAAMLTWMLLEIFLKGKPTLVGVCTGALCGLVGITPGTGYVTNAGAFFIGVICAISSYFFVNNIKPHLKFDDPLDVFGCHGMSGIVGSVLVGAFASHTVNTDVTTNGIFYGGGFKLIGIQLLGMTISIFFAAVMVTLIIIILKQFVPMRVSTEDENTGLDFSLHGEKADYQVNDHFEDVSQYSEEFRGQLSRFNKKN</sequence>
<reference evidence="11 12" key="1">
    <citation type="journal article" date="2015" name="Genome Announc.">
        <title>Expanding the biotechnology potential of lactobacilli through comparative genomics of 213 strains and associated genera.</title>
        <authorList>
            <person name="Sun Z."/>
            <person name="Harris H.M."/>
            <person name="McCann A."/>
            <person name="Guo C."/>
            <person name="Argimon S."/>
            <person name="Zhang W."/>
            <person name="Yang X."/>
            <person name="Jeffery I.B."/>
            <person name="Cooney J.C."/>
            <person name="Kagawa T.F."/>
            <person name="Liu W."/>
            <person name="Song Y."/>
            <person name="Salvetti E."/>
            <person name="Wrobel A."/>
            <person name="Rasinkangas P."/>
            <person name="Parkhill J."/>
            <person name="Rea M.C."/>
            <person name="O'Sullivan O."/>
            <person name="Ritari J."/>
            <person name="Douillard F.P."/>
            <person name="Paul Ross R."/>
            <person name="Yang R."/>
            <person name="Briner A.E."/>
            <person name="Felis G.E."/>
            <person name="de Vos W.M."/>
            <person name="Barrangou R."/>
            <person name="Klaenhammer T.R."/>
            <person name="Caufield P.W."/>
            <person name="Cui Y."/>
            <person name="Zhang H."/>
            <person name="O'Toole P.W."/>
        </authorList>
    </citation>
    <scope>NUCLEOTIDE SEQUENCE [LARGE SCALE GENOMIC DNA]</scope>
    <source>
        <strain evidence="11 12">NBRC 103219</strain>
    </source>
</reference>
<feature type="transmembrane region" description="Helical" evidence="9">
    <location>
        <begin position="252"/>
        <end position="269"/>
    </location>
</feature>
<dbReference type="RefSeq" id="WP_017867359.1">
    <property type="nucleotide sequence ID" value="NZ_BJYB01000014.1"/>
</dbReference>
<evidence type="ECO:0000256" key="2">
    <source>
        <dbReference type="ARBA" id="ARBA00005887"/>
    </source>
</evidence>
<dbReference type="EMBL" id="JQCN01000067">
    <property type="protein sequence ID" value="KRN96308.1"/>
    <property type="molecule type" value="Genomic_DNA"/>
</dbReference>
<dbReference type="PROSITE" id="PS01219">
    <property type="entry name" value="AMMONIUM_TRANSP"/>
    <property type="match status" value="1"/>
</dbReference>
<feature type="transmembrane region" description="Helical" evidence="9">
    <location>
        <begin position="194"/>
        <end position="212"/>
    </location>
</feature>
<dbReference type="Gene3D" id="1.10.3430.10">
    <property type="entry name" value="Ammonium transporter AmtB like domains"/>
    <property type="match status" value="1"/>
</dbReference>
<evidence type="ECO:0000256" key="8">
    <source>
        <dbReference type="ARBA" id="ARBA00050025"/>
    </source>
</evidence>
<evidence type="ECO:0000256" key="5">
    <source>
        <dbReference type="ARBA" id="ARBA00022989"/>
    </source>
</evidence>
<proteinExistence type="inferred from homology"/>
<evidence type="ECO:0000256" key="7">
    <source>
        <dbReference type="ARBA" id="ARBA00023177"/>
    </source>
</evidence>
<dbReference type="Proteomes" id="UP000051886">
    <property type="component" value="Unassembled WGS sequence"/>
</dbReference>
<feature type="transmembrane region" description="Helical" evidence="9">
    <location>
        <begin position="126"/>
        <end position="147"/>
    </location>
</feature>
<dbReference type="InterPro" id="IPR029020">
    <property type="entry name" value="Ammonium/urea_transptr"/>
</dbReference>
<feature type="transmembrane region" description="Helical" evidence="9">
    <location>
        <begin position="275"/>
        <end position="296"/>
    </location>
</feature>
<feature type="transmembrane region" description="Helical" evidence="9">
    <location>
        <begin position="153"/>
        <end position="182"/>
    </location>
</feature>
<dbReference type="AlphaFoldDB" id="A0A0R2LDD1"/>
<dbReference type="PANTHER" id="PTHR43029:SF10">
    <property type="entry name" value="AMMONIUM TRANSPORTER MEP2"/>
    <property type="match status" value="1"/>
</dbReference>
<evidence type="ECO:0000256" key="6">
    <source>
        <dbReference type="ARBA" id="ARBA00023136"/>
    </source>
</evidence>
<dbReference type="NCBIfam" id="TIGR00836">
    <property type="entry name" value="amt"/>
    <property type="match status" value="1"/>
</dbReference>
<keyword evidence="7 9" id="KW-0924">Ammonia transport</keyword>
<dbReference type="GO" id="GO:0008519">
    <property type="term" value="F:ammonium channel activity"/>
    <property type="evidence" value="ECO:0007669"/>
    <property type="project" value="InterPro"/>
</dbReference>
<dbReference type="Pfam" id="PF00909">
    <property type="entry name" value="Ammonium_transp"/>
    <property type="match status" value="1"/>
</dbReference>
<dbReference type="SUPFAM" id="SSF111352">
    <property type="entry name" value="Ammonium transporter"/>
    <property type="match status" value="1"/>
</dbReference>
<feature type="transmembrane region" description="Helical" evidence="9">
    <location>
        <begin position="308"/>
        <end position="331"/>
    </location>
</feature>
<feature type="transmembrane region" description="Helical" evidence="9">
    <location>
        <begin position="6"/>
        <end position="27"/>
    </location>
</feature>
<keyword evidence="4 9" id="KW-0812">Transmembrane</keyword>
<keyword evidence="5 9" id="KW-1133">Transmembrane helix</keyword>
<accession>A0A0R2LDD1</accession>
<comment type="subcellular location">
    <subcellularLocation>
        <location evidence="9">Cell membrane</location>
        <topology evidence="9">Multi-pass membrane protein</topology>
    </subcellularLocation>
    <subcellularLocation>
        <location evidence="1">Membrane</location>
        <topology evidence="1">Multi-pass membrane protein</topology>
    </subcellularLocation>
</comment>
<dbReference type="PATRIC" id="fig|449659.4.peg.808"/>
<evidence type="ECO:0000313" key="12">
    <source>
        <dbReference type="Proteomes" id="UP000051886"/>
    </source>
</evidence>
<dbReference type="OrthoDB" id="9814202at2"/>
<keyword evidence="12" id="KW-1185">Reference proteome</keyword>
<feature type="domain" description="Ammonium transporter AmtB-like" evidence="10">
    <location>
        <begin position="8"/>
        <end position="403"/>
    </location>
</feature>
<organism evidence="11 12">
    <name type="scientific">Ligilactobacillus pobuzihii</name>
    <dbReference type="NCBI Taxonomy" id="449659"/>
    <lineage>
        <taxon>Bacteria</taxon>
        <taxon>Bacillati</taxon>
        <taxon>Bacillota</taxon>
        <taxon>Bacilli</taxon>
        <taxon>Lactobacillales</taxon>
        <taxon>Lactobacillaceae</taxon>
        <taxon>Ligilactobacillus</taxon>
    </lineage>
</organism>
<evidence type="ECO:0000313" key="11">
    <source>
        <dbReference type="EMBL" id="KRN96308.1"/>
    </source>
</evidence>
<dbReference type="GO" id="GO:0005886">
    <property type="term" value="C:plasma membrane"/>
    <property type="evidence" value="ECO:0007669"/>
    <property type="project" value="UniProtKB-SubCell"/>
</dbReference>
<name>A0A0R2LDD1_9LACO</name>
<dbReference type="InterPro" id="IPR001905">
    <property type="entry name" value="Ammonium_transpt"/>
</dbReference>
<evidence type="ECO:0000256" key="3">
    <source>
        <dbReference type="ARBA" id="ARBA00022448"/>
    </source>
</evidence>
<keyword evidence="3 9" id="KW-0813">Transport</keyword>
<feature type="transmembrane region" description="Helical" evidence="9">
    <location>
        <begin position="97"/>
        <end position="119"/>
    </location>
</feature>
<evidence type="ECO:0000256" key="1">
    <source>
        <dbReference type="ARBA" id="ARBA00004141"/>
    </source>
</evidence>
<evidence type="ECO:0000256" key="9">
    <source>
        <dbReference type="RuleBase" id="RU362002"/>
    </source>
</evidence>